<feature type="transmembrane region" description="Helical" evidence="6">
    <location>
        <begin position="292"/>
        <end position="311"/>
    </location>
</feature>
<evidence type="ECO:0000313" key="9">
    <source>
        <dbReference type="Proteomes" id="UP000478008"/>
    </source>
</evidence>
<protein>
    <submittedName>
        <fullName evidence="8">DEBR0S5_00122g1_1</fullName>
    </submittedName>
</protein>
<dbReference type="InterPro" id="IPR036259">
    <property type="entry name" value="MFS_trans_sf"/>
</dbReference>
<feature type="transmembrane region" description="Helical" evidence="6">
    <location>
        <begin position="331"/>
        <end position="350"/>
    </location>
</feature>
<dbReference type="AlphaFoldDB" id="A0A7D9D2C3"/>
<feature type="transmembrane region" description="Helical" evidence="6">
    <location>
        <begin position="435"/>
        <end position="456"/>
    </location>
</feature>
<dbReference type="Proteomes" id="UP000478008">
    <property type="component" value="Unassembled WGS sequence"/>
</dbReference>
<dbReference type="GO" id="GO:0022857">
    <property type="term" value="F:transmembrane transporter activity"/>
    <property type="evidence" value="ECO:0007669"/>
    <property type="project" value="InterPro"/>
</dbReference>
<evidence type="ECO:0000256" key="2">
    <source>
        <dbReference type="ARBA" id="ARBA00022692"/>
    </source>
</evidence>
<feature type="transmembrane region" description="Helical" evidence="6">
    <location>
        <begin position="165"/>
        <end position="187"/>
    </location>
</feature>
<dbReference type="InterPro" id="IPR020846">
    <property type="entry name" value="MFS_dom"/>
</dbReference>
<keyword evidence="9" id="KW-1185">Reference proteome</keyword>
<feature type="domain" description="Major facilitator superfamily (MFS) profile" evidence="7">
    <location>
        <begin position="70"/>
        <end position="497"/>
    </location>
</feature>
<feature type="transmembrane region" description="Helical" evidence="6">
    <location>
        <begin position="105"/>
        <end position="124"/>
    </location>
</feature>
<comment type="subcellular location">
    <subcellularLocation>
        <location evidence="1">Membrane</location>
        <topology evidence="1">Multi-pass membrane protein</topology>
    </subcellularLocation>
</comment>
<dbReference type="PROSITE" id="PS50850">
    <property type="entry name" value="MFS"/>
    <property type="match status" value="1"/>
</dbReference>
<evidence type="ECO:0000256" key="3">
    <source>
        <dbReference type="ARBA" id="ARBA00022989"/>
    </source>
</evidence>
<feature type="transmembrane region" description="Helical" evidence="6">
    <location>
        <begin position="136"/>
        <end position="159"/>
    </location>
</feature>
<dbReference type="InterPro" id="IPR011701">
    <property type="entry name" value="MFS"/>
</dbReference>
<evidence type="ECO:0000256" key="6">
    <source>
        <dbReference type="SAM" id="Phobius"/>
    </source>
</evidence>
<accession>A0A7D9D2C3</accession>
<proteinExistence type="predicted"/>
<dbReference type="GO" id="GO:0005886">
    <property type="term" value="C:plasma membrane"/>
    <property type="evidence" value="ECO:0007669"/>
    <property type="project" value="TreeGrafter"/>
</dbReference>
<dbReference type="SUPFAM" id="SSF103473">
    <property type="entry name" value="MFS general substrate transporter"/>
    <property type="match status" value="1"/>
</dbReference>
<dbReference type="PANTHER" id="PTHR23502:SF2">
    <property type="entry name" value="TRANSPORTER, PUTATIVE (AFU_ORTHOLOGUE AFUA_2G08910)-RELATED"/>
    <property type="match status" value="1"/>
</dbReference>
<name>A0A7D9D2C3_DEKBR</name>
<evidence type="ECO:0000256" key="1">
    <source>
        <dbReference type="ARBA" id="ARBA00004141"/>
    </source>
</evidence>
<feature type="transmembrane region" description="Helical" evidence="6">
    <location>
        <begin position="71"/>
        <end position="93"/>
    </location>
</feature>
<sequence>MTEEKTEQSSLNENINLEKGISSDEVDEKSISESHKNFLLKIHGTYHLDPLPTEDPNEPLNWSKGKKRFNFFMMAFQMFVQTFMSAGLSPAYSVMAAKYGTSMTMTSYLTTAQLALLGVCPLFFTPLMEKYGRKPFFIIGSFGALVTNIAGGFCNTYGAQMATRVLNGLCLSPISTVGPAFVAAMYFGKDRGAMNGVWSMILIMGSPMGPFLMGFVVQHIGFKWIYWIYAVVNFIQTIGWIFTEDTLYFPGKVNHNAKGIFGKLGFCKNPEKEVSLRVFLAPFTMAKYMRNVLMTFTTCIVFVYANIVFIVETPSIFQPLFHLDSQSMSLQYIPIMIGCFIGEMIAGKGSDVFMMKCQARRGGVRVPADRFILTYLGYVCAILGVLIWGIYLKNSKEGHWTIRPLIGSGISAAGADIVLTVTITYANDCQPQDSVLIGLFYMFFRLIFSFASSIYLPHMFDSINMAGSSIFMAAVMALCFVITVVLQICDWKKARKA</sequence>
<dbReference type="Gene3D" id="1.20.1250.20">
    <property type="entry name" value="MFS general substrate transporter like domains"/>
    <property type="match status" value="1"/>
</dbReference>
<feature type="transmembrane region" description="Helical" evidence="6">
    <location>
        <begin position="468"/>
        <end position="489"/>
    </location>
</feature>
<dbReference type="Pfam" id="PF07690">
    <property type="entry name" value="MFS_1"/>
    <property type="match status" value="1"/>
</dbReference>
<feature type="transmembrane region" description="Helical" evidence="6">
    <location>
        <begin position="404"/>
        <end position="423"/>
    </location>
</feature>
<gene>
    <name evidence="8" type="ORF">DEBR0S5_00122G</name>
</gene>
<evidence type="ECO:0000313" key="8">
    <source>
        <dbReference type="EMBL" id="VUG19332.1"/>
    </source>
</evidence>
<keyword evidence="3 6" id="KW-1133">Transmembrane helix</keyword>
<feature type="transmembrane region" description="Helical" evidence="6">
    <location>
        <begin position="371"/>
        <end position="392"/>
    </location>
</feature>
<dbReference type="PANTHER" id="PTHR23502">
    <property type="entry name" value="MAJOR FACILITATOR SUPERFAMILY"/>
    <property type="match status" value="1"/>
</dbReference>
<dbReference type="EMBL" id="CABFWN010000005">
    <property type="protein sequence ID" value="VUG19332.1"/>
    <property type="molecule type" value="Genomic_DNA"/>
</dbReference>
<evidence type="ECO:0000256" key="5">
    <source>
        <dbReference type="SAM" id="MobiDB-lite"/>
    </source>
</evidence>
<evidence type="ECO:0000259" key="7">
    <source>
        <dbReference type="PROSITE" id="PS50850"/>
    </source>
</evidence>
<feature type="transmembrane region" description="Helical" evidence="6">
    <location>
        <begin position="199"/>
        <end position="218"/>
    </location>
</feature>
<feature type="transmembrane region" description="Helical" evidence="6">
    <location>
        <begin position="224"/>
        <end position="242"/>
    </location>
</feature>
<keyword evidence="2 6" id="KW-0812">Transmembrane</keyword>
<feature type="region of interest" description="Disordered" evidence="5">
    <location>
        <begin position="1"/>
        <end position="26"/>
    </location>
</feature>
<organism evidence="8 9">
    <name type="scientific">Dekkera bruxellensis</name>
    <name type="common">Brettanomyces custersii</name>
    <dbReference type="NCBI Taxonomy" id="5007"/>
    <lineage>
        <taxon>Eukaryota</taxon>
        <taxon>Fungi</taxon>
        <taxon>Dikarya</taxon>
        <taxon>Ascomycota</taxon>
        <taxon>Saccharomycotina</taxon>
        <taxon>Pichiomycetes</taxon>
        <taxon>Pichiales</taxon>
        <taxon>Pichiaceae</taxon>
        <taxon>Brettanomyces</taxon>
    </lineage>
</organism>
<reference evidence="8 9" key="1">
    <citation type="submission" date="2019-07" db="EMBL/GenBank/DDBJ databases">
        <authorList>
            <person name="Friedrich A."/>
            <person name="Schacherer J."/>
        </authorList>
    </citation>
    <scope>NUCLEOTIDE SEQUENCE [LARGE SCALE GENOMIC DNA]</scope>
</reference>
<keyword evidence="4 6" id="KW-0472">Membrane</keyword>
<evidence type="ECO:0000256" key="4">
    <source>
        <dbReference type="ARBA" id="ARBA00023136"/>
    </source>
</evidence>